<organism evidence="2 3">
    <name type="scientific">Selenomonas ruminis</name>
    <dbReference type="NCBI Taxonomy" id="2593411"/>
    <lineage>
        <taxon>Bacteria</taxon>
        <taxon>Bacillati</taxon>
        <taxon>Bacillota</taxon>
        <taxon>Negativicutes</taxon>
        <taxon>Selenomonadales</taxon>
        <taxon>Selenomonadaceae</taxon>
        <taxon>Selenomonas</taxon>
    </lineage>
</organism>
<dbReference type="PANTHER" id="PTHR33121:SF70">
    <property type="entry name" value="SIGNALING PROTEIN YKOW"/>
    <property type="match status" value="1"/>
</dbReference>
<dbReference type="GO" id="GO:0071111">
    <property type="term" value="F:cyclic-guanylate-specific phosphodiesterase activity"/>
    <property type="evidence" value="ECO:0007669"/>
    <property type="project" value="InterPro"/>
</dbReference>
<dbReference type="Pfam" id="PF00563">
    <property type="entry name" value="EAL"/>
    <property type="match status" value="1"/>
</dbReference>
<dbReference type="Gene3D" id="3.20.20.450">
    <property type="entry name" value="EAL domain"/>
    <property type="match status" value="1"/>
</dbReference>
<comment type="caution">
    <text evidence="2">The sequence shown here is derived from an EMBL/GenBank/DDBJ whole genome shotgun (WGS) entry which is preliminary data.</text>
</comment>
<dbReference type="RefSeq" id="WP_149170416.1">
    <property type="nucleotide sequence ID" value="NZ_VTOY01000001.1"/>
</dbReference>
<dbReference type="PANTHER" id="PTHR33121">
    <property type="entry name" value="CYCLIC DI-GMP PHOSPHODIESTERASE PDEF"/>
    <property type="match status" value="1"/>
</dbReference>
<dbReference type="AlphaFoldDB" id="A0A5D6W936"/>
<feature type="domain" description="EAL" evidence="1">
    <location>
        <begin position="15"/>
        <end position="266"/>
    </location>
</feature>
<dbReference type="OrthoDB" id="9805474at2"/>
<protein>
    <submittedName>
        <fullName evidence="2">EAL domain-containing protein</fullName>
    </submittedName>
</protein>
<evidence type="ECO:0000313" key="3">
    <source>
        <dbReference type="Proteomes" id="UP000323646"/>
    </source>
</evidence>
<gene>
    <name evidence="2" type="ORF">FZ040_01770</name>
</gene>
<dbReference type="SMART" id="SM00052">
    <property type="entry name" value="EAL"/>
    <property type="match status" value="1"/>
</dbReference>
<dbReference type="InterPro" id="IPR050706">
    <property type="entry name" value="Cyclic-di-GMP_PDE-like"/>
</dbReference>
<evidence type="ECO:0000313" key="2">
    <source>
        <dbReference type="EMBL" id="TYZ24793.1"/>
    </source>
</evidence>
<name>A0A5D6W936_9FIRM</name>
<evidence type="ECO:0000259" key="1">
    <source>
        <dbReference type="PROSITE" id="PS50883"/>
    </source>
</evidence>
<keyword evidence="3" id="KW-1185">Reference proteome</keyword>
<dbReference type="PROSITE" id="PS50883">
    <property type="entry name" value="EAL"/>
    <property type="match status" value="1"/>
</dbReference>
<dbReference type="CDD" id="cd01948">
    <property type="entry name" value="EAL"/>
    <property type="match status" value="1"/>
</dbReference>
<dbReference type="SUPFAM" id="SSF141868">
    <property type="entry name" value="EAL domain-like"/>
    <property type="match status" value="1"/>
</dbReference>
<sequence length="403" mass="45103">MSMTEDKLAGRTELENYLADQVDTAITNHNITVYYQPIIRTITGKICAFEALARWDDPVYGMITPSVFLAVLEATRQTHKLDAAMVDEVCRMLAGRQRNEQPLLPVSLNLSRMDFLAGDFFDIVEAAAMHYQLPRRLLRIEVTENLLAADTRITASLRRFHEAGYSVWLDDFGQGNSSLNVLKNTQFEALKIDLRFLAPFSPRAKNIIDSVVGMAKKMGIHTLAEGVETKEQVDFLTEIGCEQVQGFYFGRPMPMERVLAHCGKNGVLPEPLEADDCLSAAGIYEFDNKAPMILYELHNGRLRYLKATAAFDAALGKLGITSRNDLVRQTNPAAQDCLAAIRLGSMQAMKSGRKISQSFILQEALCLLEIVSISQYQQNRIFRCQLTVIPRTEVVDSFLLADP</sequence>
<reference evidence="2 3" key="1">
    <citation type="submission" date="2019-08" db="EMBL/GenBank/DDBJ databases">
        <title>Selenomonas sp. mPRGC5 and Selenomonas sp. mPRGC8 isolated from ruminal fluid of dairy goat (Capra hircus).</title>
        <authorList>
            <person name="Poothong S."/>
            <person name="Nuengjamnong C."/>
            <person name="Tanasupawat S."/>
        </authorList>
    </citation>
    <scope>NUCLEOTIDE SEQUENCE [LARGE SCALE GENOMIC DNA]</scope>
    <source>
        <strain evidence="3">mPRGC5</strain>
    </source>
</reference>
<dbReference type="InterPro" id="IPR001633">
    <property type="entry name" value="EAL_dom"/>
</dbReference>
<proteinExistence type="predicted"/>
<accession>A0A5D6W936</accession>
<dbReference type="InterPro" id="IPR035919">
    <property type="entry name" value="EAL_sf"/>
</dbReference>
<dbReference type="EMBL" id="VTOY01000001">
    <property type="protein sequence ID" value="TYZ24793.1"/>
    <property type="molecule type" value="Genomic_DNA"/>
</dbReference>
<dbReference type="Proteomes" id="UP000323646">
    <property type="component" value="Unassembled WGS sequence"/>
</dbReference>